<gene>
    <name evidence="1" type="ORF">BOTBODRAFT_32672</name>
</gene>
<sequence>MLSISWERASQIYTVANRAPESIPASLAAWCSYWRHQISNSRSPRRVAEKAITVSCVPELTIYIPQTGSLGCA</sequence>
<evidence type="ECO:0000313" key="2">
    <source>
        <dbReference type="Proteomes" id="UP000027195"/>
    </source>
</evidence>
<proteinExistence type="predicted"/>
<accession>A0A067MIH3</accession>
<reference evidence="2" key="1">
    <citation type="journal article" date="2014" name="Proc. Natl. Acad. Sci. U.S.A.">
        <title>Extensive sampling of basidiomycete genomes demonstrates inadequacy of the white-rot/brown-rot paradigm for wood decay fungi.</title>
        <authorList>
            <person name="Riley R."/>
            <person name="Salamov A.A."/>
            <person name="Brown D.W."/>
            <person name="Nagy L.G."/>
            <person name="Floudas D."/>
            <person name="Held B.W."/>
            <person name="Levasseur A."/>
            <person name="Lombard V."/>
            <person name="Morin E."/>
            <person name="Otillar R."/>
            <person name="Lindquist E.A."/>
            <person name="Sun H."/>
            <person name="LaButti K.M."/>
            <person name="Schmutz J."/>
            <person name="Jabbour D."/>
            <person name="Luo H."/>
            <person name="Baker S.E."/>
            <person name="Pisabarro A.G."/>
            <person name="Walton J.D."/>
            <person name="Blanchette R.A."/>
            <person name="Henrissat B."/>
            <person name="Martin F."/>
            <person name="Cullen D."/>
            <person name="Hibbett D.S."/>
            <person name="Grigoriev I.V."/>
        </authorList>
    </citation>
    <scope>NUCLEOTIDE SEQUENCE [LARGE SCALE GENOMIC DNA]</scope>
    <source>
        <strain evidence="2">FD-172 SS1</strain>
    </source>
</reference>
<evidence type="ECO:0000313" key="1">
    <source>
        <dbReference type="EMBL" id="KDQ14535.1"/>
    </source>
</evidence>
<dbReference type="Proteomes" id="UP000027195">
    <property type="component" value="Unassembled WGS sequence"/>
</dbReference>
<keyword evidence="2" id="KW-1185">Reference proteome</keyword>
<organism evidence="1 2">
    <name type="scientific">Botryobasidium botryosum (strain FD-172 SS1)</name>
    <dbReference type="NCBI Taxonomy" id="930990"/>
    <lineage>
        <taxon>Eukaryota</taxon>
        <taxon>Fungi</taxon>
        <taxon>Dikarya</taxon>
        <taxon>Basidiomycota</taxon>
        <taxon>Agaricomycotina</taxon>
        <taxon>Agaricomycetes</taxon>
        <taxon>Cantharellales</taxon>
        <taxon>Botryobasidiaceae</taxon>
        <taxon>Botryobasidium</taxon>
    </lineage>
</organism>
<dbReference type="InParanoid" id="A0A067MIH3"/>
<dbReference type="HOGENOM" id="CLU_2704502_0_0_1"/>
<dbReference type="EMBL" id="KL198037">
    <property type="protein sequence ID" value="KDQ14535.1"/>
    <property type="molecule type" value="Genomic_DNA"/>
</dbReference>
<name>A0A067MIH3_BOTB1</name>
<dbReference type="AlphaFoldDB" id="A0A067MIH3"/>
<protein>
    <submittedName>
        <fullName evidence="1">Uncharacterized protein</fullName>
    </submittedName>
</protein>